<evidence type="ECO:0000256" key="1">
    <source>
        <dbReference type="ARBA" id="ARBA00000693"/>
    </source>
</evidence>
<evidence type="ECO:0000256" key="5">
    <source>
        <dbReference type="ARBA" id="ARBA00012234"/>
    </source>
</evidence>
<feature type="transmembrane region" description="Helical" evidence="15">
    <location>
        <begin position="16"/>
        <end position="34"/>
    </location>
</feature>
<keyword evidence="8" id="KW-0289">Folate biosynthesis</keyword>
<evidence type="ECO:0000313" key="17">
    <source>
        <dbReference type="EMBL" id="SEN39561.1"/>
    </source>
</evidence>
<dbReference type="EMBL" id="FOCP01000016">
    <property type="protein sequence ID" value="SEN39561.1"/>
    <property type="molecule type" value="Genomic_DNA"/>
</dbReference>
<keyword evidence="15" id="KW-0812">Transmembrane</keyword>
<evidence type="ECO:0000256" key="4">
    <source>
        <dbReference type="ARBA" id="ARBA00005708"/>
    </source>
</evidence>
<gene>
    <name evidence="17" type="ORF">SAMN05216325_11660</name>
</gene>
<sequence>MMAYYVLYKNSVKNTVLYRIGVFYFLLIMDIIFLRNFRAKTRIGIYPWERKVAQTIQLDLEIALPNKRAAINDCIEDAMDYAQIAQSIHVILAEHNFSLLEALAEHIAQTIMLQYEAPWVKVSVAKLGIVRDVEKIGICIERGIREKIGCNGE</sequence>
<comment type="catalytic activity">
    <reaction evidence="2">
        <text>7,8-dihydroneopterin = 6-hydroxymethyl-7,8-dihydropterin + glycolaldehyde</text>
        <dbReference type="Rhea" id="RHEA:10540"/>
        <dbReference type="ChEBI" id="CHEBI:17001"/>
        <dbReference type="ChEBI" id="CHEBI:17071"/>
        <dbReference type="ChEBI" id="CHEBI:44841"/>
        <dbReference type="EC" id="4.1.2.25"/>
    </reaction>
</comment>
<dbReference type="PANTHER" id="PTHR42844">
    <property type="entry name" value="DIHYDRONEOPTERIN ALDOLASE 1-RELATED"/>
    <property type="match status" value="1"/>
</dbReference>
<evidence type="ECO:0000256" key="13">
    <source>
        <dbReference type="ARBA" id="ARBA00032109"/>
    </source>
</evidence>
<evidence type="ECO:0000256" key="8">
    <source>
        <dbReference type="ARBA" id="ARBA00022909"/>
    </source>
</evidence>
<evidence type="ECO:0000256" key="10">
    <source>
        <dbReference type="ARBA" id="ARBA00023239"/>
    </source>
</evidence>
<dbReference type="SUPFAM" id="SSF55620">
    <property type="entry name" value="Tetrahydrobiopterin biosynthesis enzymes-like"/>
    <property type="match status" value="1"/>
</dbReference>
<dbReference type="InterPro" id="IPR043133">
    <property type="entry name" value="GTP-CH-I_C/QueF"/>
</dbReference>
<evidence type="ECO:0000256" key="9">
    <source>
        <dbReference type="ARBA" id="ARBA00023235"/>
    </source>
</evidence>
<evidence type="ECO:0000256" key="2">
    <source>
        <dbReference type="ARBA" id="ARBA00001353"/>
    </source>
</evidence>
<evidence type="ECO:0000259" key="16">
    <source>
        <dbReference type="SMART" id="SM00905"/>
    </source>
</evidence>
<accession>A0A1H8G612</accession>
<dbReference type="Pfam" id="PF02152">
    <property type="entry name" value="FolB"/>
    <property type="match status" value="1"/>
</dbReference>
<keyword evidence="10" id="KW-0456">Lyase</keyword>
<dbReference type="InterPro" id="IPR006156">
    <property type="entry name" value="Dihydroneopterin_aldolase"/>
</dbReference>
<dbReference type="GO" id="GO:0005737">
    <property type="term" value="C:cytoplasm"/>
    <property type="evidence" value="ECO:0007669"/>
    <property type="project" value="TreeGrafter"/>
</dbReference>
<keyword evidence="15" id="KW-0472">Membrane</keyword>
<feature type="domain" description="Dihydroneopterin aldolase/epimerase" evidence="16">
    <location>
        <begin position="32"/>
        <end position="142"/>
    </location>
</feature>
<keyword evidence="9" id="KW-0413">Isomerase</keyword>
<comment type="similarity">
    <text evidence="4">Belongs to the DHNA family.</text>
</comment>
<dbReference type="NCBIfam" id="TIGR00526">
    <property type="entry name" value="folB_dom"/>
    <property type="match status" value="1"/>
</dbReference>
<evidence type="ECO:0000256" key="11">
    <source>
        <dbReference type="ARBA" id="ARBA00029947"/>
    </source>
</evidence>
<dbReference type="GO" id="GO:0046656">
    <property type="term" value="P:folic acid biosynthetic process"/>
    <property type="evidence" value="ECO:0007669"/>
    <property type="project" value="UniProtKB-KW"/>
</dbReference>
<evidence type="ECO:0000256" key="12">
    <source>
        <dbReference type="ARBA" id="ARBA00031101"/>
    </source>
</evidence>
<evidence type="ECO:0000256" key="14">
    <source>
        <dbReference type="ARBA" id="ARBA00032903"/>
    </source>
</evidence>
<evidence type="ECO:0000256" key="15">
    <source>
        <dbReference type="SAM" id="Phobius"/>
    </source>
</evidence>
<comment type="pathway">
    <text evidence="3">Cofactor biosynthesis; tetrahydrofolate biosynthesis; 2-amino-4-hydroxy-6-hydroxymethyl-7,8-dihydropteridine diphosphate from 7,8-dihydroneopterin triphosphate: step 3/4.</text>
</comment>
<name>A0A1H8G612_9PROT</name>
<dbReference type="AlphaFoldDB" id="A0A1H8G612"/>
<dbReference type="PANTHER" id="PTHR42844:SF1">
    <property type="entry name" value="DIHYDRONEOPTERIN ALDOLASE 1-RELATED"/>
    <property type="match status" value="1"/>
</dbReference>
<dbReference type="Proteomes" id="UP000199459">
    <property type="component" value="Unassembled WGS sequence"/>
</dbReference>
<dbReference type="GO" id="GO:0004150">
    <property type="term" value="F:dihydroneopterin aldolase activity"/>
    <property type="evidence" value="ECO:0007669"/>
    <property type="project" value="UniProtKB-EC"/>
</dbReference>
<organism evidence="17 18">
    <name type="scientific">Nitrosomonas marina</name>
    <dbReference type="NCBI Taxonomy" id="917"/>
    <lineage>
        <taxon>Bacteria</taxon>
        <taxon>Pseudomonadati</taxon>
        <taxon>Pseudomonadota</taxon>
        <taxon>Betaproteobacteria</taxon>
        <taxon>Nitrosomonadales</taxon>
        <taxon>Nitrosomonadaceae</taxon>
        <taxon>Nitrosomonas</taxon>
    </lineage>
</organism>
<dbReference type="Gene3D" id="3.30.1130.10">
    <property type="match status" value="1"/>
</dbReference>
<protein>
    <recommendedName>
        <fullName evidence="7">Dihydroneopterin aldolase</fullName>
        <ecNumber evidence="6">4.1.2.25</ecNumber>
        <ecNumber evidence="5">5.1.99.8</ecNumber>
    </recommendedName>
    <alternativeName>
        <fullName evidence="12">7,8-dihydroneopterin 2'-epimerase</fullName>
    </alternativeName>
    <alternativeName>
        <fullName evidence="14">7,8-dihydroneopterin aldolase</fullName>
    </alternativeName>
    <alternativeName>
        <fullName evidence="11">7,8-dihydroneopterin epimerase</fullName>
    </alternativeName>
    <alternativeName>
        <fullName evidence="13">Dihydroneopterin epimerase</fullName>
    </alternativeName>
</protein>
<keyword evidence="15" id="KW-1133">Transmembrane helix</keyword>
<dbReference type="EC" id="5.1.99.8" evidence="5"/>
<dbReference type="FunFam" id="3.30.1130.10:FF:000002">
    <property type="entry name" value="7,8-dihydroneopterin aldolase"/>
    <property type="match status" value="1"/>
</dbReference>
<proteinExistence type="inferred from homology"/>
<evidence type="ECO:0000256" key="7">
    <source>
        <dbReference type="ARBA" id="ARBA00018285"/>
    </source>
</evidence>
<evidence type="ECO:0000256" key="3">
    <source>
        <dbReference type="ARBA" id="ARBA00005013"/>
    </source>
</evidence>
<dbReference type="InterPro" id="IPR006157">
    <property type="entry name" value="FolB_dom"/>
</dbReference>
<evidence type="ECO:0000313" key="18">
    <source>
        <dbReference type="Proteomes" id="UP000199459"/>
    </source>
</evidence>
<dbReference type="STRING" id="917.SAMN05216326_1577"/>
<evidence type="ECO:0000256" key="6">
    <source>
        <dbReference type="ARBA" id="ARBA00013043"/>
    </source>
</evidence>
<reference evidence="17 18" key="1">
    <citation type="submission" date="2016-10" db="EMBL/GenBank/DDBJ databases">
        <authorList>
            <person name="de Groot N.N."/>
        </authorList>
    </citation>
    <scope>NUCLEOTIDE SEQUENCE [LARGE SCALE GENOMIC DNA]</scope>
    <source>
        <strain evidence="17 18">Nm22</strain>
    </source>
</reference>
<dbReference type="EC" id="4.1.2.25" evidence="6"/>
<comment type="catalytic activity">
    <reaction evidence="1">
        <text>7,8-dihydroneopterin = 7,8-dihydromonapterin</text>
        <dbReference type="Rhea" id="RHEA:45328"/>
        <dbReference type="ChEBI" id="CHEBI:17001"/>
        <dbReference type="ChEBI" id="CHEBI:71175"/>
        <dbReference type="EC" id="5.1.99.8"/>
    </reaction>
</comment>
<dbReference type="SMART" id="SM00905">
    <property type="entry name" value="FolB"/>
    <property type="match status" value="1"/>
</dbReference>
<dbReference type="GO" id="GO:0016853">
    <property type="term" value="F:isomerase activity"/>
    <property type="evidence" value="ECO:0007669"/>
    <property type="project" value="UniProtKB-KW"/>
</dbReference>